<accession>A0ACB9CWC3</accession>
<reference evidence="1 2" key="2">
    <citation type="journal article" date="2022" name="Mol. Ecol. Resour.">
        <title>The genomes of chicory, endive, great burdock and yacon provide insights into Asteraceae paleo-polyploidization history and plant inulin production.</title>
        <authorList>
            <person name="Fan W."/>
            <person name="Wang S."/>
            <person name="Wang H."/>
            <person name="Wang A."/>
            <person name="Jiang F."/>
            <person name="Liu H."/>
            <person name="Zhao H."/>
            <person name="Xu D."/>
            <person name="Zhang Y."/>
        </authorList>
    </citation>
    <scope>NUCLEOTIDE SEQUENCE [LARGE SCALE GENOMIC DNA]</scope>
    <source>
        <strain evidence="2">cv. Punajuju</strain>
        <tissue evidence="1">Leaves</tissue>
    </source>
</reference>
<name>A0ACB9CWC3_CICIN</name>
<dbReference type="EMBL" id="CM042013">
    <property type="protein sequence ID" value="KAI3738550.1"/>
    <property type="molecule type" value="Genomic_DNA"/>
</dbReference>
<organism evidence="1 2">
    <name type="scientific">Cichorium intybus</name>
    <name type="common">Chicory</name>
    <dbReference type="NCBI Taxonomy" id="13427"/>
    <lineage>
        <taxon>Eukaryota</taxon>
        <taxon>Viridiplantae</taxon>
        <taxon>Streptophyta</taxon>
        <taxon>Embryophyta</taxon>
        <taxon>Tracheophyta</taxon>
        <taxon>Spermatophyta</taxon>
        <taxon>Magnoliopsida</taxon>
        <taxon>eudicotyledons</taxon>
        <taxon>Gunneridae</taxon>
        <taxon>Pentapetalae</taxon>
        <taxon>asterids</taxon>
        <taxon>campanulids</taxon>
        <taxon>Asterales</taxon>
        <taxon>Asteraceae</taxon>
        <taxon>Cichorioideae</taxon>
        <taxon>Cichorieae</taxon>
        <taxon>Cichoriinae</taxon>
        <taxon>Cichorium</taxon>
    </lineage>
</organism>
<dbReference type="Proteomes" id="UP001055811">
    <property type="component" value="Linkage Group LG05"/>
</dbReference>
<proteinExistence type="predicted"/>
<reference evidence="2" key="1">
    <citation type="journal article" date="2022" name="Mol. Ecol. Resour.">
        <title>The genomes of chicory, endive, great burdock and yacon provide insights into Asteraceae palaeo-polyploidization history and plant inulin production.</title>
        <authorList>
            <person name="Fan W."/>
            <person name="Wang S."/>
            <person name="Wang H."/>
            <person name="Wang A."/>
            <person name="Jiang F."/>
            <person name="Liu H."/>
            <person name="Zhao H."/>
            <person name="Xu D."/>
            <person name="Zhang Y."/>
        </authorList>
    </citation>
    <scope>NUCLEOTIDE SEQUENCE [LARGE SCALE GENOMIC DNA]</scope>
    <source>
        <strain evidence="2">cv. Punajuju</strain>
    </source>
</reference>
<keyword evidence="2" id="KW-1185">Reference proteome</keyword>
<comment type="caution">
    <text evidence="1">The sequence shown here is derived from an EMBL/GenBank/DDBJ whole genome shotgun (WGS) entry which is preliminary data.</text>
</comment>
<evidence type="ECO:0000313" key="1">
    <source>
        <dbReference type="EMBL" id="KAI3738550.1"/>
    </source>
</evidence>
<protein>
    <submittedName>
        <fullName evidence="1">Uncharacterized protein</fullName>
    </submittedName>
</protein>
<gene>
    <name evidence="1" type="ORF">L2E82_28586</name>
</gene>
<evidence type="ECO:0000313" key="2">
    <source>
        <dbReference type="Proteomes" id="UP001055811"/>
    </source>
</evidence>
<sequence length="177" mass="20067">MLHLQTGLLIHVLRAMLLHQPSRIPVGGLLLHPQSMEKNLLITLALILSPTISTSTLSVADLVSLSSFRHFISLDPTNNTESEIEKEAWRLLKWAVVTYYDNPVVMLAANDTEDKKSAFNSDTLIGLVTVNITFQLIRGSMKQFNWDIDPMLVQFNEYVKYAVIECYESLKPEVEFC</sequence>